<gene>
    <name evidence="1" type="ORF">ALMOND_2B021795</name>
</gene>
<evidence type="ECO:0000313" key="2">
    <source>
        <dbReference type="Proteomes" id="UP000327085"/>
    </source>
</evidence>
<sequence length="221" mass="24955">MVESNHGGTRWRTSMQSAWVGHRGMSYSEIGSDLEVGRSIKMEYKHAKCSGRSWRNSDPELGHVCKVAIWLIFMSHTPRVQGGQVGPATYDQAYEIGMQHRSARVNHATWRLSTRGARLCMGRTVKHARSDMEVGHASSRVDHFTCGGLLRHAHKVAKLACNMKIDHAKRLLFIHAWYDTKPISLISLVFNKEHVGSIRFSIIWLSYWVVGGAELFLSLSP</sequence>
<dbReference type="Proteomes" id="UP000327085">
    <property type="component" value="Chromosome 6"/>
</dbReference>
<proteinExistence type="predicted"/>
<dbReference type="Gramene" id="VVA28827">
    <property type="protein sequence ID" value="VVA28827"/>
    <property type="gene ID" value="Prudul26B021795"/>
</dbReference>
<dbReference type="AlphaFoldDB" id="A0A5E4FL91"/>
<reference evidence="2" key="1">
    <citation type="journal article" date="2020" name="Plant J.">
        <title>Transposons played a major role in the diversification between the closely related almond and peach genomes: results from the almond genome sequence.</title>
        <authorList>
            <person name="Alioto T."/>
            <person name="Alexiou K.G."/>
            <person name="Bardil A."/>
            <person name="Barteri F."/>
            <person name="Castanera R."/>
            <person name="Cruz F."/>
            <person name="Dhingra A."/>
            <person name="Duval H."/>
            <person name="Fernandez I Marti A."/>
            <person name="Frias L."/>
            <person name="Galan B."/>
            <person name="Garcia J.L."/>
            <person name="Howad W."/>
            <person name="Gomez-Garrido J."/>
            <person name="Gut M."/>
            <person name="Julca I."/>
            <person name="Morata J."/>
            <person name="Puigdomenech P."/>
            <person name="Ribeca P."/>
            <person name="Rubio Cabetas M.J."/>
            <person name="Vlasova A."/>
            <person name="Wirthensohn M."/>
            <person name="Garcia-Mas J."/>
            <person name="Gabaldon T."/>
            <person name="Casacuberta J.M."/>
            <person name="Arus P."/>
        </authorList>
    </citation>
    <scope>NUCLEOTIDE SEQUENCE [LARGE SCALE GENOMIC DNA]</scope>
    <source>
        <strain evidence="2">cv. Texas</strain>
    </source>
</reference>
<dbReference type="InParanoid" id="A0A5E4FL91"/>
<protein>
    <submittedName>
        <fullName evidence="1">Uncharacterized protein</fullName>
    </submittedName>
</protein>
<accession>A0A5E4FL91</accession>
<evidence type="ECO:0000313" key="1">
    <source>
        <dbReference type="EMBL" id="VVA28827.1"/>
    </source>
</evidence>
<dbReference type="EMBL" id="CABIKO010000150">
    <property type="protein sequence ID" value="VVA28827.1"/>
    <property type="molecule type" value="Genomic_DNA"/>
</dbReference>
<organism evidence="1 2">
    <name type="scientific">Prunus dulcis</name>
    <name type="common">Almond</name>
    <name type="synonym">Amygdalus dulcis</name>
    <dbReference type="NCBI Taxonomy" id="3755"/>
    <lineage>
        <taxon>Eukaryota</taxon>
        <taxon>Viridiplantae</taxon>
        <taxon>Streptophyta</taxon>
        <taxon>Embryophyta</taxon>
        <taxon>Tracheophyta</taxon>
        <taxon>Spermatophyta</taxon>
        <taxon>Magnoliopsida</taxon>
        <taxon>eudicotyledons</taxon>
        <taxon>Gunneridae</taxon>
        <taxon>Pentapetalae</taxon>
        <taxon>rosids</taxon>
        <taxon>fabids</taxon>
        <taxon>Rosales</taxon>
        <taxon>Rosaceae</taxon>
        <taxon>Amygdaloideae</taxon>
        <taxon>Amygdaleae</taxon>
        <taxon>Prunus</taxon>
    </lineage>
</organism>
<name>A0A5E4FL91_PRUDU</name>